<protein>
    <submittedName>
        <fullName evidence="1">Uncharacterized protein</fullName>
    </submittedName>
</protein>
<dbReference type="PANTHER" id="PTHR48200">
    <property type="entry name" value="PROTEIN, PUTATIVE-RELATED"/>
    <property type="match status" value="1"/>
</dbReference>
<proteinExistence type="predicted"/>
<reference evidence="1 2" key="1">
    <citation type="journal article" date="2019" name="Genome Biol. Evol.">
        <title>Insights into the evolution of the New World diploid cottons (Gossypium, subgenus Houzingenia) based on genome sequencing.</title>
        <authorList>
            <person name="Grover C.E."/>
            <person name="Arick M.A. 2nd"/>
            <person name="Thrash A."/>
            <person name="Conover J.L."/>
            <person name="Sanders W.S."/>
            <person name="Peterson D.G."/>
            <person name="Frelichowski J.E."/>
            <person name="Scheffler J.A."/>
            <person name="Scheffler B.E."/>
            <person name="Wendel J.F."/>
        </authorList>
    </citation>
    <scope>NUCLEOTIDE SEQUENCE [LARGE SCALE GENOMIC DNA]</scope>
    <source>
        <strain evidence="1">157</strain>
        <tissue evidence="1">Leaf</tissue>
    </source>
</reference>
<dbReference type="PANTHER" id="PTHR48200:SF1">
    <property type="entry name" value="AMINOTRANSFERASE-LIKE PLANT MOBILE DOMAIN-CONTAINING PROTEIN"/>
    <property type="match status" value="1"/>
</dbReference>
<gene>
    <name evidence="1" type="ORF">Golob_027552</name>
</gene>
<sequence>MYSLVVFPKALGHMDEAVSDLFDRLDKRVTLVPATLVETFRSLSSCQNSGRGKVSRMCTTFASLVP</sequence>
<accession>A0A7J8NG77</accession>
<evidence type="ECO:0000313" key="2">
    <source>
        <dbReference type="Proteomes" id="UP000593572"/>
    </source>
</evidence>
<dbReference type="AlphaFoldDB" id="A0A7J8NG77"/>
<evidence type="ECO:0000313" key="1">
    <source>
        <dbReference type="EMBL" id="MBA0575854.1"/>
    </source>
</evidence>
<organism evidence="1 2">
    <name type="scientific">Gossypium lobatum</name>
    <dbReference type="NCBI Taxonomy" id="34289"/>
    <lineage>
        <taxon>Eukaryota</taxon>
        <taxon>Viridiplantae</taxon>
        <taxon>Streptophyta</taxon>
        <taxon>Embryophyta</taxon>
        <taxon>Tracheophyta</taxon>
        <taxon>Spermatophyta</taxon>
        <taxon>Magnoliopsida</taxon>
        <taxon>eudicotyledons</taxon>
        <taxon>Gunneridae</taxon>
        <taxon>Pentapetalae</taxon>
        <taxon>rosids</taxon>
        <taxon>malvids</taxon>
        <taxon>Malvales</taxon>
        <taxon>Malvaceae</taxon>
        <taxon>Malvoideae</taxon>
        <taxon>Gossypium</taxon>
    </lineage>
</organism>
<comment type="caution">
    <text evidence="1">The sequence shown here is derived from an EMBL/GenBank/DDBJ whole genome shotgun (WGS) entry which is preliminary data.</text>
</comment>
<name>A0A7J8NG77_9ROSI</name>
<keyword evidence="2" id="KW-1185">Reference proteome</keyword>
<dbReference type="Proteomes" id="UP000593572">
    <property type="component" value="Unassembled WGS sequence"/>
</dbReference>
<dbReference type="EMBL" id="JABEZX010297297">
    <property type="protein sequence ID" value="MBA0575854.1"/>
    <property type="molecule type" value="Genomic_DNA"/>
</dbReference>